<keyword evidence="5 8" id="KW-0456">Lyase</keyword>
<evidence type="ECO:0000256" key="8">
    <source>
        <dbReference type="RuleBase" id="RU003956"/>
    </source>
</evidence>
<dbReference type="GO" id="GO:0015976">
    <property type="term" value="P:carbon utilization"/>
    <property type="evidence" value="ECO:0007669"/>
    <property type="project" value="InterPro"/>
</dbReference>
<evidence type="ECO:0000256" key="1">
    <source>
        <dbReference type="ARBA" id="ARBA00006217"/>
    </source>
</evidence>
<keyword evidence="3 7" id="KW-0479">Metal-binding</keyword>
<protein>
    <recommendedName>
        <fullName evidence="2 8">Carbonic anhydrase</fullName>
        <ecNumber evidence="2 8">4.2.1.1</ecNumber>
    </recommendedName>
    <alternativeName>
        <fullName evidence="8">Carbonate dehydratase</fullName>
    </alternativeName>
</protein>
<dbReference type="Pfam" id="PF00484">
    <property type="entry name" value="Pro_CA"/>
    <property type="match status" value="1"/>
</dbReference>
<dbReference type="InterPro" id="IPR045066">
    <property type="entry name" value="Beta_CA_cladeB"/>
</dbReference>
<comment type="similarity">
    <text evidence="1 8">Belongs to the beta-class carbonic anhydrase family.</text>
</comment>
<reference evidence="9 10" key="1">
    <citation type="journal article" date="2011" name="J. Bacteriol.">
        <title>Genome sequence of the ethanol-producing Zymomonas mobilis subsp. mobilis lectotype strain ATCC 10988.</title>
        <authorList>
            <person name="Pappas K.M."/>
            <person name="Kouvelis V.N."/>
            <person name="Saunders E."/>
            <person name="Brettin T.S."/>
            <person name="Bruce D."/>
            <person name="Detter C."/>
            <person name="Balakireva M."/>
            <person name="Han C.S."/>
            <person name="Savvakis G."/>
            <person name="Kyrpides N.C."/>
            <person name="Typas M.A."/>
        </authorList>
    </citation>
    <scope>NUCLEOTIDE SEQUENCE [LARGE SCALE GENOMIC DNA]</scope>
    <source>
        <strain evidence="10">ATCC 10988 / DSM 424 / CCUG 17860 / LMG 404 / NCIMB 8938 / NRRL B-806 / ZM1</strain>
    </source>
</reference>
<dbReference type="InterPro" id="IPR015892">
    <property type="entry name" value="Carbonic_anhydrase_CS"/>
</dbReference>
<dbReference type="EMBL" id="CP002850">
    <property type="protein sequence ID" value="AEH62046.1"/>
    <property type="molecule type" value="Genomic_DNA"/>
</dbReference>
<comment type="catalytic activity">
    <reaction evidence="6 8">
        <text>hydrogencarbonate + H(+) = CO2 + H2O</text>
        <dbReference type="Rhea" id="RHEA:10748"/>
        <dbReference type="ChEBI" id="CHEBI:15377"/>
        <dbReference type="ChEBI" id="CHEBI:15378"/>
        <dbReference type="ChEBI" id="CHEBI:16526"/>
        <dbReference type="ChEBI" id="CHEBI:17544"/>
        <dbReference type="EC" id="4.2.1.1"/>
    </reaction>
</comment>
<dbReference type="PROSITE" id="PS00705">
    <property type="entry name" value="PROK_CO2_ANHYDRASE_2"/>
    <property type="match status" value="1"/>
</dbReference>
<feature type="binding site" evidence="7">
    <location>
        <position position="44"/>
    </location>
    <ligand>
        <name>Zn(2+)</name>
        <dbReference type="ChEBI" id="CHEBI:29105"/>
    </ligand>
</feature>
<evidence type="ECO:0000256" key="4">
    <source>
        <dbReference type="ARBA" id="ARBA00022833"/>
    </source>
</evidence>
<dbReference type="SUPFAM" id="SSF53056">
    <property type="entry name" value="beta-carbonic anhydrase, cab"/>
    <property type="match status" value="1"/>
</dbReference>
<name>A0A0H3FZQ3_ZYMMA</name>
<comment type="cofactor">
    <cofactor evidence="7">
        <name>Zn(2+)</name>
        <dbReference type="ChEBI" id="CHEBI:29105"/>
    </cofactor>
    <text evidence="7">Binds 1 zinc ion per subunit.</text>
</comment>
<dbReference type="RefSeq" id="WP_011240960.1">
    <property type="nucleotide sequence ID" value="NC_017262.1"/>
</dbReference>
<evidence type="ECO:0000313" key="9">
    <source>
        <dbReference type="EMBL" id="AEH62046.1"/>
    </source>
</evidence>
<evidence type="ECO:0000256" key="7">
    <source>
        <dbReference type="PIRSR" id="PIRSR601765-1"/>
    </source>
</evidence>
<dbReference type="PROSITE" id="PS00704">
    <property type="entry name" value="PROK_CO2_ANHYDRASE_1"/>
    <property type="match status" value="1"/>
</dbReference>
<dbReference type="PANTHER" id="PTHR11002:SF76">
    <property type="entry name" value="CARBONIC ANHYDRASE"/>
    <property type="match status" value="1"/>
</dbReference>
<evidence type="ECO:0000313" key="10">
    <source>
        <dbReference type="Proteomes" id="UP000001494"/>
    </source>
</evidence>
<dbReference type="GO" id="GO:0008270">
    <property type="term" value="F:zinc ion binding"/>
    <property type="evidence" value="ECO:0007669"/>
    <property type="project" value="UniProtKB-UniRule"/>
</dbReference>
<dbReference type="Gene3D" id="3.40.1050.10">
    <property type="entry name" value="Carbonic anhydrase"/>
    <property type="match status" value="1"/>
</dbReference>
<dbReference type="KEGG" id="zmm:Zmob_0194"/>
<dbReference type="InterPro" id="IPR001765">
    <property type="entry name" value="Carbonic_anhydrase"/>
</dbReference>
<organism evidence="9 10">
    <name type="scientific">Zymomonas mobilis subsp. mobilis (strain ATCC 10988 / DSM 424 / LMG 404 / NCIMB 8938 / NRRL B-806 / ZM1)</name>
    <dbReference type="NCBI Taxonomy" id="555217"/>
    <lineage>
        <taxon>Bacteria</taxon>
        <taxon>Pseudomonadati</taxon>
        <taxon>Pseudomonadota</taxon>
        <taxon>Alphaproteobacteria</taxon>
        <taxon>Sphingomonadales</taxon>
        <taxon>Zymomonadaceae</taxon>
        <taxon>Zymomonas</taxon>
    </lineage>
</organism>
<gene>
    <name evidence="9" type="ordered locus">Zmob_0194</name>
</gene>
<evidence type="ECO:0000256" key="2">
    <source>
        <dbReference type="ARBA" id="ARBA00012925"/>
    </source>
</evidence>
<keyword evidence="4 7" id="KW-0862">Zinc</keyword>
<dbReference type="SMART" id="SM00947">
    <property type="entry name" value="Pro_CA"/>
    <property type="match status" value="1"/>
</dbReference>
<dbReference type="GeneID" id="79903742"/>
<dbReference type="HOGENOM" id="CLU_053879_5_3_5"/>
<dbReference type="CDD" id="cd00884">
    <property type="entry name" value="beta_CA_cladeB"/>
    <property type="match status" value="1"/>
</dbReference>
<proteinExistence type="inferred from homology"/>
<dbReference type="OrthoDB" id="9797527at2"/>
<dbReference type="AlphaFoldDB" id="A0A0H3FZQ3"/>
<feature type="binding site" evidence="7">
    <location>
        <position position="103"/>
    </location>
    <ligand>
        <name>Zn(2+)</name>
        <dbReference type="ChEBI" id="CHEBI:29105"/>
    </ligand>
</feature>
<dbReference type="Proteomes" id="UP000001494">
    <property type="component" value="Chromosome"/>
</dbReference>
<evidence type="ECO:0000256" key="3">
    <source>
        <dbReference type="ARBA" id="ARBA00022723"/>
    </source>
</evidence>
<feature type="binding site" evidence="7">
    <location>
        <position position="106"/>
    </location>
    <ligand>
        <name>Zn(2+)</name>
        <dbReference type="ChEBI" id="CHEBI:29105"/>
    </ligand>
</feature>
<dbReference type="InterPro" id="IPR036874">
    <property type="entry name" value="Carbonic_anhydrase_sf"/>
</dbReference>
<dbReference type="EC" id="4.2.1.1" evidence="2 8"/>
<dbReference type="PANTHER" id="PTHR11002">
    <property type="entry name" value="CARBONIC ANHYDRASE"/>
    <property type="match status" value="1"/>
</dbReference>
<evidence type="ECO:0000256" key="6">
    <source>
        <dbReference type="ARBA" id="ARBA00048348"/>
    </source>
</evidence>
<dbReference type="GO" id="GO:0004089">
    <property type="term" value="F:carbonate dehydratase activity"/>
    <property type="evidence" value="ECO:0007669"/>
    <property type="project" value="UniProtKB-UniRule"/>
</dbReference>
<dbReference type="eggNOG" id="COG0288">
    <property type="taxonomic scope" value="Bacteria"/>
</dbReference>
<comment type="function">
    <text evidence="8">Reversible hydration of carbon dioxide.</text>
</comment>
<feature type="binding site" evidence="7">
    <location>
        <position position="42"/>
    </location>
    <ligand>
        <name>Zn(2+)</name>
        <dbReference type="ChEBI" id="CHEBI:29105"/>
    </ligand>
</feature>
<evidence type="ECO:0000256" key="5">
    <source>
        <dbReference type="ARBA" id="ARBA00023239"/>
    </source>
</evidence>
<accession>A0A0H3FZQ3</accession>
<sequence length="209" mass="23324">MIDFQKLIMGYQRFRSGDWTDQHDRWEHLSKGQNPKVLVIACSDSRVDPAQIFDTNPGEIFVIRVVGALVPPYERELGHHGVSAALEYAVTKLEVSDILVMGHGACGGIKASLEGTGSEDEDDDFFIKSWISLLDDARDRVVAEHGHESDVACRLEHEGVRTSIANLRSFPFVRDREAAGKLDLHGAWFAIENGSLHLLEPKSSEFIRL</sequence>